<dbReference type="Proteomes" id="UP000800096">
    <property type="component" value="Unassembled WGS sequence"/>
</dbReference>
<reference evidence="2" key="1">
    <citation type="journal article" date="2020" name="Stud. Mycol.">
        <title>101 Dothideomycetes genomes: a test case for predicting lifestyles and emergence of pathogens.</title>
        <authorList>
            <person name="Haridas S."/>
            <person name="Albert R."/>
            <person name="Binder M."/>
            <person name="Bloem J."/>
            <person name="Labutti K."/>
            <person name="Salamov A."/>
            <person name="Andreopoulos B."/>
            <person name="Baker S."/>
            <person name="Barry K."/>
            <person name="Bills G."/>
            <person name="Bluhm B."/>
            <person name="Cannon C."/>
            <person name="Castanera R."/>
            <person name="Culley D."/>
            <person name="Daum C."/>
            <person name="Ezra D."/>
            <person name="Gonzalez J."/>
            <person name="Henrissat B."/>
            <person name="Kuo A."/>
            <person name="Liang C."/>
            <person name="Lipzen A."/>
            <person name="Lutzoni F."/>
            <person name="Magnuson J."/>
            <person name="Mondo S."/>
            <person name="Nolan M."/>
            <person name="Ohm R."/>
            <person name="Pangilinan J."/>
            <person name="Park H.-J."/>
            <person name="Ramirez L."/>
            <person name="Alfaro M."/>
            <person name="Sun H."/>
            <person name="Tritt A."/>
            <person name="Yoshinaga Y."/>
            <person name="Zwiers L.-H."/>
            <person name="Turgeon B."/>
            <person name="Goodwin S."/>
            <person name="Spatafora J."/>
            <person name="Crous P."/>
            <person name="Grigoriev I."/>
        </authorList>
    </citation>
    <scope>NUCLEOTIDE SEQUENCE</scope>
    <source>
        <strain evidence="2">HMLAC05119</strain>
    </source>
</reference>
<gene>
    <name evidence="2" type="ORF">BDU57DRAFT_543939</name>
</gene>
<keyword evidence="3" id="KW-1185">Reference proteome</keyword>
<dbReference type="OrthoDB" id="3799858at2759"/>
<name>A0A6A5QZU9_AMPQU</name>
<organism evidence="2 3">
    <name type="scientific">Ampelomyces quisqualis</name>
    <name type="common">Powdery mildew agent</name>
    <dbReference type="NCBI Taxonomy" id="50730"/>
    <lineage>
        <taxon>Eukaryota</taxon>
        <taxon>Fungi</taxon>
        <taxon>Dikarya</taxon>
        <taxon>Ascomycota</taxon>
        <taxon>Pezizomycotina</taxon>
        <taxon>Dothideomycetes</taxon>
        <taxon>Pleosporomycetidae</taxon>
        <taxon>Pleosporales</taxon>
        <taxon>Pleosporineae</taxon>
        <taxon>Phaeosphaeriaceae</taxon>
        <taxon>Ampelomyces</taxon>
    </lineage>
</organism>
<sequence>MFEQISKHQIRRKYTHEEKHKHKEAVEQARKRGQGTGFPPAAYESGSNSSTKSRTTSSRPKQTTPTTSGYPPSALPPACSAPKSAQLHPDDKSDCSLSDTELDQMVDFNVAREVEDAGIRTFDDVPINQISSGYRLHESEATHELELERLMTLNRQRNCTFSASSNPLERLLSADDFSATLLDDPIAPAICASHEFILGMQHEQSELWAKTEGLEAQMADLRRTSKAASCSRFACLEKMLGLTIALSFELLLEEGAFRDMYEKKHRCEEFDLGRVFAQMRTRVGLVIEEYDCNMERLREVLAKQ</sequence>
<protein>
    <submittedName>
        <fullName evidence="2">Uncharacterized protein</fullName>
    </submittedName>
</protein>
<feature type="compositionally biased region" description="Low complexity" evidence="1">
    <location>
        <begin position="47"/>
        <end position="85"/>
    </location>
</feature>
<evidence type="ECO:0000313" key="3">
    <source>
        <dbReference type="Proteomes" id="UP000800096"/>
    </source>
</evidence>
<feature type="region of interest" description="Disordered" evidence="1">
    <location>
        <begin position="1"/>
        <end position="97"/>
    </location>
</feature>
<evidence type="ECO:0000313" key="2">
    <source>
        <dbReference type="EMBL" id="KAF1920184.1"/>
    </source>
</evidence>
<feature type="compositionally biased region" description="Basic residues" evidence="1">
    <location>
        <begin position="8"/>
        <end position="23"/>
    </location>
</feature>
<proteinExistence type="predicted"/>
<evidence type="ECO:0000256" key="1">
    <source>
        <dbReference type="SAM" id="MobiDB-lite"/>
    </source>
</evidence>
<dbReference type="EMBL" id="ML979132">
    <property type="protein sequence ID" value="KAF1920184.1"/>
    <property type="molecule type" value="Genomic_DNA"/>
</dbReference>
<dbReference type="AlphaFoldDB" id="A0A6A5QZU9"/>
<accession>A0A6A5QZU9</accession>